<evidence type="ECO:0000256" key="2">
    <source>
        <dbReference type="ARBA" id="ARBA00023157"/>
    </source>
</evidence>
<feature type="region of interest" description="Disordered" evidence="3">
    <location>
        <begin position="443"/>
        <end position="508"/>
    </location>
</feature>
<feature type="compositionally biased region" description="Polar residues" evidence="3">
    <location>
        <begin position="604"/>
        <end position="623"/>
    </location>
</feature>
<feature type="compositionally biased region" description="Polar residues" evidence="3">
    <location>
        <begin position="659"/>
        <end position="679"/>
    </location>
</feature>
<feature type="chain" id="PRO_5034646490" description="MRH domain-containing protein" evidence="4">
    <location>
        <begin position="19"/>
        <end position="1580"/>
    </location>
</feature>
<organism evidence="6 7">
    <name type="scientific">Sipha flava</name>
    <name type="common">yellow sugarcane aphid</name>
    <dbReference type="NCBI Taxonomy" id="143950"/>
    <lineage>
        <taxon>Eukaryota</taxon>
        <taxon>Metazoa</taxon>
        <taxon>Ecdysozoa</taxon>
        <taxon>Arthropoda</taxon>
        <taxon>Hexapoda</taxon>
        <taxon>Insecta</taxon>
        <taxon>Pterygota</taxon>
        <taxon>Neoptera</taxon>
        <taxon>Paraneoptera</taxon>
        <taxon>Hemiptera</taxon>
        <taxon>Sternorrhyncha</taxon>
        <taxon>Aphidomorpha</taxon>
        <taxon>Aphidoidea</taxon>
        <taxon>Aphididae</taxon>
        <taxon>Sipha</taxon>
    </lineage>
</organism>
<feature type="region of interest" description="Disordered" evidence="3">
    <location>
        <begin position="1031"/>
        <end position="1068"/>
    </location>
</feature>
<evidence type="ECO:0000313" key="6">
    <source>
        <dbReference type="Proteomes" id="UP000694846"/>
    </source>
</evidence>
<dbReference type="InterPro" id="IPR044865">
    <property type="entry name" value="MRH_dom"/>
</dbReference>
<dbReference type="Gene3D" id="2.70.130.10">
    <property type="entry name" value="Mannose-6-phosphate receptor binding domain"/>
    <property type="match status" value="1"/>
</dbReference>
<feature type="region of interest" description="Disordered" evidence="3">
    <location>
        <begin position="1544"/>
        <end position="1580"/>
    </location>
</feature>
<feature type="region of interest" description="Disordered" evidence="3">
    <location>
        <begin position="211"/>
        <end position="238"/>
    </location>
</feature>
<feature type="region of interest" description="Disordered" evidence="3">
    <location>
        <begin position="555"/>
        <end position="578"/>
    </location>
</feature>
<feature type="compositionally biased region" description="Basic and acidic residues" evidence="3">
    <location>
        <begin position="223"/>
        <end position="238"/>
    </location>
</feature>
<feature type="compositionally biased region" description="Basic and acidic residues" evidence="3">
    <location>
        <begin position="1033"/>
        <end position="1068"/>
    </location>
</feature>
<feature type="domain" description="MRH" evidence="5">
    <location>
        <begin position="23"/>
        <end position="172"/>
    </location>
</feature>
<dbReference type="GeneID" id="112684135"/>
<feature type="region of interest" description="Disordered" evidence="3">
    <location>
        <begin position="604"/>
        <end position="738"/>
    </location>
</feature>
<dbReference type="Pfam" id="PF02157">
    <property type="entry name" value="Man-6-P_recep"/>
    <property type="match status" value="1"/>
</dbReference>
<proteinExistence type="predicted"/>
<evidence type="ECO:0000256" key="1">
    <source>
        <dbReference type="ARBA" id="ARBA00022729"/>
    </source>
</evidence>
<dbReference type="PROSITE" id="PS51914">
    <property type="entry name" value="MRH"/>
    <property type="match status" value="1"/>
</dbReference>
<feature type="compositionally biased region" description="Polar residues" evidence="3">
    <location>
        <begin position="940"/>
        <end position="958"/>
    </location>
</feature>
<dbReference type="InterPro" id="IPR028927">
    <property type="entry name" value="Man-6-P_rcpt"/>
</dbReference>
<accession>A0A8B8FLN2</accession>
<feature type="region of interest" description="Disordered" evidence="3">
    <location>
        <begin position="890"/>
        <end position="989"/>
    </location>
</feature>
<reference evidence="7" key="1">
    <citation type="submission" date="2025-08" db="UniProtKB">
        <authorList>
            <consortium name="RefSeq"/>
        </authorList>
    </citation>
    <scope>IDENTIFICATION</scope>
    <source>
        <tissue evidence="7">Whole body</tissue>
    </source>
</reference>
<feature type="compositionally biased region" description="Polar residues" evidence="3">
    <location>
        <begin position="686"/>
        <end position="704"/>
    </location>
</feature>
<dbReference type="SUPFAM" id="SSF50911">
    <property type="entry name" value="Mannose 6-phosphate receptor domain"/>
    <property type="match status" value="1"/>
</dbReference>
<feature type="signal peptide" evidence="4">
    <location>
        <begin position="1"/>
        <end position="18"/>
    </location>
</feature>
<feature type="compositionally biased region" description="Polar residues" evidence="3">
    <location>
        <begin position="631"/>
        <end position="651"/>
    </location>
</feature>
<feature type="compositionally biased region" description="Polar residues" evidence="3">
    <location>
        <begin position="443"/>
        <end position="462"/>
    </location>
</feature>
<keyword evidence="6" id="KW-1185">Reference proteome</keyword>
<protein>
    <recommendedName>
        <fullName evidence="5">MRH domain-containing protein</fullName>
    </recommendedName>
</protein>
<feature type="compositionally biased region" description="Basic and acidic residues" evidence="3">
    <location>
        <begin position="1329"/>
        <end position="1347"/>
    </location>
</feature>
<evidence type="ECO:0000313" key="7">
    <source>
        <dbReference type="RefSeq" id="XP_025411250.1"/>
    </source>
</evidence>
<feature type="compositionally biased region" description="Polar residues" evidence="3">
    <location>
        <begin position="792"/>
        <end position="803"/>
    </location>
</feature>
<keyword evidence="1 4" id="KW-0732">Signal</keyword>
<feature type="region of interest" description="Disordered" evidence="3">
    <location>
        <begin position="1109"/>
        <end position="1130"/>
    </location>
</feature>
<feature type="compositionally biased region" description="Basic and acidic residues" evidence="3">
    <location>
        <begin position="716"/>
        <end position="729"/>
    </location>
</feature>
<feature type="compositionally biased region" description="Polar residues" evidence="3">
    <location>
        <begin position="395"/>
        <end position="415"/>
    </location>
</feature>
<feature type="compositionally biased region" description="Polar residues" evidence="3">
    <location>
        <begin position="211"/>
        <end position="222"/>
    </location>
</feature>
<feature type="compositionally biased region" description="Polar residues" evidence="3">
    <location>
        <begin position="1222"/>
        <end position="1243"/>
    </location>
</feature>
<dbReference type="RefSeq" id="XP_025411250.1">
    <property type="nucleotide sequence ID" value="XM_025555465.1"/>
</dbReference>
<gene>
    <name evidence="7" type="primary">LOC112684135</name>
</gene>
<evidence type="ECO:0000259" key="5">
    <source>
        <dbReference type="PROSITE" id="PS51914"/>
    </source>
</evidence>
<feature type="region of interest" description="Disordered" evidence="3">
    <location>
        <begin position="1212"/>
        <end position="1395"/>
    </location>
</feature>
<sequence length="1580" mass="176856">MSWKFLVVLAATVSAASAGLSVNSCVLQSDTAVKQFKLSTLNRMFGDLLTTESNGNIYIVSICRPVPQIYFDAKQLAGSIKITTDGYTIDLGRIDQTNVVVNENTIVLTYVGGDSDKNPKDTCKGLKWSTYLTFICDPFSTKDVLTLIDEDPDQPEICQIWFEIKTSKTCNRQPEIPLDVLDKYLMNETKQNYDEKHTNIRHNSSSLPIAISPYNNKNFKPQNNEEKKHSSDVTESKTDEKILSDNVYEEKFKNDDFESKSSRYIKNISDIDHAHFSDHKTIINKKSSESEDKKFSENTKSEYEVSEARNRISGQENEYLNYYNTNSKKIPIDSEHKESSQNINFELSKNKYFYKDNKSLNNNNINSNKISTNSEQKYIYHNTNQEQIKSKIENENSGSENNPLNHISTKSNKIPSDTEHIQNSENIYIDKQFRNDLESSVKNNQSLNHDSINSNKIPSNTEHIQEPLNHDNHAHFSDHKTIINKKSSESEDKKFSENTKSEYEVSEARNRISGQENEYLNYYNTNNSNKISTNSEQKYIYHNTNQEQIKSKIENENSGSENNPLNHISTKSNKIPSDTEHIQNSENIYIDKQFRNDLESSVKNNQSLNHDSINSNKIPSNTEHIQEPLNHDSTSGDKITPGSEHQQNSENTQDKNEMSVKNNQPLNHDSTNSNKITSGSEHKQNSENTQYDNENSVKNNQPLNRDSKNSQEVPSDAEKINRSTEKSPKEFINTNTKTDTSVENSMYVNPINNASKITQSYQYVTETNHMSEVSDKSTNFSNDNKNDDDHISTNPTNQSDASVSSDNFFSKLFAKGINLSSTQIIAGLSSLIVAFGVIGTAVNRYYYKLSGSDQIPLKGTFQTIFNFIKIYIIQKLCCCCGRDLEAAESTNEKTPLLQPKNAPTPTVEDETSPKYKKKKINSDESKQQQNENADNEDSSEQNTKNGYGSVSNESNSQTSIKKYRKKKRKSKGSDKSPNESGSENQLYDDKVNFIKDELNDLNKKSIKKVISENFNTIVDKKVKPMFGSIFRRAAGDDKTNDDEQNKKSSSEKEILNEKVNKDDNTKEKPTFKSIFGEMADKIDVNIEPEKEISVKDNTNISITKKEVDKKENHDDVLNVPKDSSEITSTGISSKNNELKLKFLGLNAEKEKDTVKLEKTSAVKSSVSEIKSEKDDDNDEVIEEIVYVDADGEEGEDEIIEEVTETTTTIEDPQDEFDVTGTPHPSHTVTVRKTSVRKISSSSLPGDEKENVTETVEVFSNTPESEKKPFGLELGIGKSGVNVTVGEKKLGIGKSGVKFGKREESPPNEQQPEGMSIKLDKSGLRLNHGKQREKSDEKETNGSPEKNKSRSLSVPNFKMFKRSTSHPTSSSDIQEVVDVTTPEVPSKKVSRSTSSLLKFGKSRSKSTGVMAIKADVKIDPKVMHSFLDHERDTSYLQRLHEDVNGAQLVDDVPGKIIAAAENVTSSLVPAAKGSPTSPTDLVSMAKAAQKDLVSTAKAVDKDLVSTAKAVEKDLVSTAKAVEKDLMFKTIGSLAGASVGATGMIPATANKSDDDRQKSAKSSVKKSTKKTKGGINDKLRPF</sequence>
<name>A0A8B8FLN2_9HEMI</name>
<keyword evidence="2" id="KW-1015">Disulfide bond</keyword>
<feature type="compositionally biased region" description="Polar residues" evidence="3">
    <location>
        <begin position="769"/>
        <end position="783"/>
    </location>
</feature>
<feature type="region of interest" description="Disordered" evidence="3">
    <location>
        <begin position="769"/>
        <end position="803"/>
    </location>
</feature>
<feature type="compositionally biased region" description="Basic residues" evidence="3">
    <location>
        <begin position="1561"/>
        <end position="1570"/>
    </location>
</feature>
<evidence type="ECO:0000256" key="3">
    <source>
        <dbReference type="SAM" id="MobiDB-lite"/>
    </source>
</evidence>
<dbReference type="Proteomes" id="UP000694846">
    <property type="component" value="Unplaced"/>
</dbReference>
<evidence type="ECO:0000256" key="4">
    <source>
        <dbReference type="SAM" id="SignalP"/>
    </source>
</evidence>
<dbReference type="InterPro" id="IPR009011">
    <property type="entry name" value="Man6P_isomerase_rcpt-bd_dom_sf"/>
</dbReference>
<dbReference type="OrthoDB" id="6622485at2759"/>
<feature type="compositionally biased region" description="Basic residues" evidence="3">
    <location>
        <begin position="961"/>
        <end position="970"/>
    </location>
</feature>
<feature type="region of interest" description="Disordered" evidence="3">
    <location>
        <begin position="395"/>
        <end position="416"/>
    </location>
</feature>
<feature type="compositionally biased region" description="Basic and acidic residues" evidence="3">
    <location>
        <begin position="463"/>
        <end position="508"/>
    </location>
</feature>
<feature type="compositionally biased region" description="Polar residues" evidence="3">
    <location>
        <begin position="556"/>
        <end position="576"/>
    </location>
</feature>